<evidence type="ECO:0000256" key="1">
    <source>
        <dbReference type="SAM" id="Phobius"/>
    </source>
</evidence>
<name>A0A223S839_9ACTN</name>
<dbReference type="KEGG" id="ngv:CDO52_17160"/>
<feature type="transmembrane region" description="Helical" evidence="1">
    <location>
        <begin position="24"/>
        <end position="44"/>
    </location>
</feature>
<organism evidence="2 3">
    <name type="scientific">Nocardiopsis gilva YIM 90087</name>
    <dbReference type="NCBI Taxonomy" id="1235441"/>
    <lineage>
        <taxon>Bacteria</taxon>
        <taxon>Bacillati</taxon>
        <taxon>Actinomycetota</taxon>
        <taxon>Actinomycetes</taxon>
        <taxon>Streptosporangiales</taxon>
        <taxon>Nocardiopsidaceae</taxon>
        <taxon>Nocardiopsis</taxon>
    </lineage>
</organism>
<dbReference type="OrthoDB" id="3690421at2"/>
<accession>A0A223S839</accession>
<proteinExistence type="predicted"/>
<feature type="transmembrane region" description="Helical" evidence="1">
    <location>
        <begin position="64"/>
        <end position="90"/>
    </location>
</feature>
<feature type="transmembrane region" description="Helical" evidence="1">
    <location>
        <begin position="173"/>
        <end position="190"/>
    </location>
</feature>
<evidence type="ECO:0000313" key="3">
    <source>
        <dbReference type="Proteomes" id="UP000215005"/>
    </source>
</evidence>
<evidence type="ECO:0000313" key="2">
    <source>
        <dbReference type="EMBL" id="ASU84294.1"/>
    </source>
</evidence>
<keyword evidence="3" id="KW-1185">Reference proteome</keyword>
<feature type="transmembrane region" description="Helical" evidence="1">
    <location>
        <begin position="110"/>
        <end position="136"/>
    </location>
</feature>
<gene>
    <name evidence="2" type="ORF">CDO52_17160</name>
</gene>
<feature type="transmembrane region" description="Helical" evidence="1">
    <location>
        <begin position="142"/>
        <end position="166"/>
    </location>
</feature>
<sequence>MQRAWIRYRTATGFALTEHVRNRLALVMVVVFVPIWMYVVYGVYADDQVRIFLRASNDHVTAHGNFIGTVSGAINAVTVIVGFMMFIVTFRSAWFDQRLVMAGYPFPHLLAAKFTALVAAAASVSVYSAAVIFVFWVPEQPILMWAPLFGAALAYGGLGVALGVLLRGELEGMFFIIMLSIIDVGLQNPISNPTGESDIVQYFPSYGAMQSALSAGFLDTVPTLHLLLGPAWFLGAIAAAGVVLRLRTRDRRMSLLPVS</sequence>
<reference evidence="2 3" key="1">
    <citation type="submission" date="2017-08" db="EMBL/GenBank/DDBJ databases">
        <title>The complete genome sequence of Nocardiopsis gilva YIM 90087.</title>
        <authorList>
            <person name="Yin M."/>
            <person name="Tang S."/>
        </authorList>
    </citation>
    <scope>NUCLEOTIDE SEQUENCE [LARGE SCALE GENOMIC DNA]</scope>
    <source>
        <strain evidence="2 3">YIM 90087</strain>
    </source>
</reference>
<dbReference type="AlphaFoldDB" id="A0A223S839"/>
<keyword evidence="1" id="KW-0472">Membrane</keyword>
<dbReference type="Proteomes" id="UP000215005">
    <property type="component" value="Chromosome"/>
</dbReference>
<dbReference type="RefSeq" id="WP_017617953.1">
    <property type="nucleotide sequence ID" value="NZ_ANBG01000121.1"/>
</dbReference>
<feature type="transmembrane region" description="Helical" evidence="1">
    <location>
        <begin position="224"/>
        <end position="244"/>
    </location>
</feature>
<keyword evidence="1" id="KW-0812">Transmembrane</keyword>
<dbReference type="EMBL" id="CP022753">
    <property type="protein sequence ID" value="ASU84294.1"/>
    <property type="molecule type" value="Genomic_DNA"/>
</dbReference>
<keyword evidence="1" id="KW-1133">Transmembrane helix</keyword>
<protein>
    <submittedName>
        <fullName evidence="2">Uncharacterized protein</fullName>
    </submittedName>
</protein>